<organism evidence="1 2">
    <name type="scientific">Rhabditophanes sp. KR3021</name>
    <dbReference type="NCBI Taxonomy" id="114890"/>
    <lineage>
        <taxon>Eukaryota</taxon>
        <taxon>Metazoa</taxon>
        <taxon>Ecdysozoa</taxon>
        <taxon>Nematoda</taxon>
        <taxon>Chromadorea</taxon>
        <taxon>Rhabditida</taxon>
        <taxon>Tylenchina</taxon>
        <taxon>Panagrolaimomorpha</taxon>
        <taxon>Strongyloidoidea</taxon>
        <taxon>Alloionematidae</taxon>
        <taxon>Rhabditophanes</taxon>
    </lineage>
</organism>
<sequence length="350" mass="40730">MTWLWDRQKLPKSHFYVFYLGAKETTDMKSEENCMEIMTTQLSECFTQIPNKATVSISYKGLKLTQNIPMLSKHGNIKMRPVQLSVPAHCITFAMLGKAPFNDTLAVTMIVLNPELIKPLHTHVYRYDTCLTASLMHEKLQYLIHLPANQKALYNLEQRLYLPPVIKNKYETSTIPSRKDNCLTFREERSSNNLNVNGSIFDEELETSRKSAIIKEPREPKLHKFKKLTLKTHFQYLQCERYFKTRCTFNVHKRKRCCQQLMDFAEHFNKTETAANILAKIEAHPADKDGCYVYVLIDPRVVRNNWTRADVKNGIRYGVCHLFPEMKDQVAELILDEFSVANEKSSIVLN</sequence>
<dbReference type="WBParaSite" id="RSKR_0000633300.1">
    <property type="protein sequence ID" value="RSKR_0000633300.1"/>
    <property type="gene ID" value="RSKR_0000633300"/>
</dbReference>
<protein>
    <submittedName>
        <fullName evidence="2">DUF4780 domain-containing protein</fullName>
    </submittedName>
</protein>
<evidence type="ECO:0000313" key="2">
    <source>
        <dbReference type="WBParaSite" id="RSKR_0000633300.1"/>
    </source>
</evidence>
<dbReference type="Proteomes" id="UP000095286">
    <property type="component" value="Unplaced"/>
</dbReference>
<accession>A0AC35U0I0</accession>
<reference evidence="2" key="1">
    <citation type="submission" date="2016-11" db="UniProtKB">
        <authorList>
            <consortium name="WormBaseParasite"/>
        </authorList>
    </citation>
    <scope>IDENTIFICATION</scope>
    <source>
        <strain evidence="2">KR3021</strain>
    </source>
</reference>
<evidence type="ECO:0000313" key="1">
    <source>
        <dbReference type="Proteomes" id="UP000095286"/>
    </source>
</evidence>
<name>A0AC35U0I0_9BILA</name>
<proteinExistence type="predicted"/>